<feature type="transmembrane region" description="Helical" evidence="2">
    <location>
        <begin position="174"/>
        <end position="193"/>
    </location>
</feature>
<dbReference type="RefSeq" id="WP_253579355.1">
    <property type="nucleotide sequence ID" value="NZ_JAMFTQ010000019.1"/>
</dbReference>
<dbReference type="EMBL" id="JAMFTQ010000019">
    <property type="protein sequence ID" value="MCP1388601.1"/>
    <property type="molecule type" value="Genomic_DNA"/>
</dbReference>
<protein>
    <recommendedName>
        <fullName evidence="6">Secreted protein</fullName>
    </recommendedName>
</protein>
<keyword evidence="2" id="KW-1133">Transmembrane helix</keyword>
<proteinExistence type="predicted"/>
<comment type="caution">
    <text evidence="4">The sequence shown here is derived from an EMBL/GenBank/DDBJ whole genome shotgun (WGS) entry which is preliminary data.</text>
</comment>
<feature type="compositionally biased region" description="Low complexity" evidence="1">
    <location>
        <begin position="29"/>
        <end position="41"/>
    </location>
</feature>
<feature type="compositionally biased region" description="Polar residues" evidence="1">
    <location>
        <begin position="55"/>
        <end position="66"/>
    </location>
</feature>
<evidence type="ECO:0000256" key="1">
    <source>
        <dbReference type="SAM" id="MobiDB-lite"/>
    </source>
</evidence>
<sequence>MRISSSAAVSAATAAVLAASLIVAPAASAQTADTQAGDQASESSVRAEEAWNKAKGSTDSSTTQKRTGIGAPAEALQPLSPNPAADPLYINPAENPLKEVSSSEMFLDWTSDMEEGGAGKDFVQAWAIGSAIPDTANPVELLKQEIQGSTMMSSGLFTGDFAQSSRGSSQATSVILPVFLGVIVIGQVIEWLMRGVRFITP</sequence>
<reference evidence="4" key="1">
    <citation type="submission" date="2022-05" db="EMBL/GenBank/DDBJ databases">
        <title>Corynebacterium sp. TA-R-1 sp. nov., isolated from human feces.</title>
        <authorList>
            <person name="Shamsuzzaman M."/>
            <person name="Dahal R.H."/>
        </authorList>
    </citation>
    <scope>NUCLEOTIDE SEQUENCE</scope>
    <source>
        <strain evidence="4">TA-R-1</strain>
    </source>
</reference>
<evidence type="ECO:0000256" key="2">
    <source>
        <dbReference type="SAM" id="Phobius"/>
    </source>
</evidence>
<keyword evidence="2" id="KW-0812">Transmembrane</keyword>
<feature type="region of interest" description="Disordered" evidence="1">
    <location>
        <begin position="29"/>
        <end position="67"/>
    </location>
</feature>
<evidence type="ECO:0008006" key="6">
    <source>
        <dbReference type="Google" id="ProtNLM"/>
    </source>
</evidence>
<organism evidence="4 5">
    <name type="scientific">Corynebacterium stercoris</name>
    <dbReference type="NCBI Taxonomy" id="2943490"/>
    <lineage>
        <taxon>Bacteria</taxon>
        <taxon>Bacillati</taxon>
        <taxon>Actinomycetota</taxon>
        <taxon>Actinomycetes</taxon>
        <taxon>Mycobacteriales</taxon>
        <taxon>Corynebacteriaceae</taxon>
        <taxon>Corynebacterium</taxon>
    </lineage>
</organism>
<evidence type="ECO:0000313" key="4">
    <source>
        <dbReference type="EMBL" id="MCP1388601.1"/>
    </source>
</evidence>
<keyword evidence="5" id="KW-1185">Reference proteome</keyword>
<dbReference type="Proteomes" id="UP001204000">
    <property type="component" value="Unassembled WGS sequence"/>
</dbReference>
<evidence type="ECO:0000313" key="5">
    <source>
        <dbReference type="Proteomes" id="UP001204000"/>
    </source>
</evidence>
<evidence type="ECO:0000256" key="3">
    <source>
        <dbReference type="SAM" id="SignalP"/>
    </source>
</evidence>
<gene>
    <name evidence="4" type="ORF">M5J20_10490</name>
</gene>
<name>A0ABT1G3P1_9CORY</name>
<accession>A0ABT1G3P1</accession>
<keyword evidence="3" id="KW-0732">Signal</keyword>
<feature type="signal peptide" evidence="3">
    <location>
        <begin position="1"/>
        <end position="29"/>
    </location>
</feature>
<feature type="chain" id="PRO_5045956337" description="Secreted protein" evidence="3">
    <location>
        <begin position="30"/>
        <end position="201"/>
    </location>
</feature>
<keyword evidence="2" id="KW-0472">Membrane</keyword>